<dbReference type="Pfam" id="PF05685">
    <property type="entry name" value="Uma2"/>
    <property type="match status" value="1"/>
</dbReference>
<keyword evidence="2" id="KW-0378">Hydrolase</keyword>
<keyword evidence="3" id="KW-1185">Reference proteome</keyword>
<dbReference type="Proteomes" id="UP001207930">
    <property type="component" value="Unassembled WGS sequence"/>
</dbReference>
<sequence>MSSVLEASERTAVEHDRTAFNLAVWDKIVANPEFARMPYRFETDEHGQIIMSPPPAPSHGNKQSEISYWLRRLSPKGRVITECPISTRKGVKSADVAWCSPDVWQESEGKSCLLRSPEICVEVISPSNTSSEIEEKKQLYFDAGAKEVWLCSENGMMSFFVAGKSVGASEMIPAFPTQIE</sequence>
<dbReference type="RefSeq" id="WP_264503560.1">
    <property type="nucleotide sequence ID" value="NZ_JAPDDS010000020.1"/>
</dbReference>
<dbReference type="PANTHER" id="PTHR34107">
    <property type="entry name" value="SLL0198 PROTEIN-RELATED"/>
    <property type="match status" value="1"/>
</dbReference>
<evidence type="ECO:0000313" key="2">
    <source>
        <dbReference type="EMBL" id="MCW1887604.1"/>
    </source>
</evidence>
<dbReference type="EMBL" id="JAPDDS010000020">
    <property type="protein sequence ID" value="MCW1887604.1"/>
    <property type="molecule type" value="Genomic_DNA"/>
</dbReference>
<protein>
    <submittedName>
        <fullName evidence="2">Uma2 family endonuclease</fullName>
    </submittedName>
</protein>
<dbReference type="InterPro" id="IPR012296">
    <property type="entry name" value="Nuclease_put_TT1808"/>
</dbReference>
<reference evidence="2 3" key="1">
    <citation type="submission" date="2022-10" db="EMBL/GenBank/DDBJ databases">
        <title>Luteolibacter flavescens strain MCCC 1K03193, whole genome shotgun sequencing project.</title>
        <authorList>
            <person name="Zhao G."/>
            <person name="Shen L."/>
        </authorList>
    </citation>
    <scope>NUCLEOTIDE SEQUENCE [LARGE SCALE GENOMIC DNA]</scope>
    <source>
        <strain evidence="2 3">MCCC 1K03193</strain>
    </source>
</reference>
<feature type="domain" description="Putative restriction endonuclease" evidence="1">
    <location>
        <begin position="33"/>
        <end position="151"/>
    </location>
</feature>
<dbReference type="GO" id="GO:0004519">
    <property type="term" value="F:endonuclease activity"/>
    <property type="evidence" value="ECO:0007669"/>
    <property type="project" value="UniProtKB-KW"/>
</dbReference>
<dbReference type="Gene3D" id="3.90.1570.10">
    <property type="entry name" value="tt1808, chain A"/>
    <property type="match status" value="1"/>
</dbReference>
<dbReference type="CDD" id="cd06260">
    <property type="entry name" value="DUF820-like"/>
    <property type="match status" value="1"/>
</dbReference>
<name>A0ABT3FVJ9_9BACT</name>
<dbReference type="InterPro" id="IPR011335">
    <property type="entry name" value="Restrct_endonuc-II-like"/>
</dbReference>
<keyword evidence="2" id="KW-0540">Nuclease</keyword>
<accession>A0ABT3FVJ9</accession>
<dbReference type="InterPro" id="IPR008538">
    <property type="entry name" value="Uma2"/>
</dbReference>
<organism evidence="2 3">
    <name type="scientific">Luteolibacter flavescens</name>
    <dbReference type="NCBI Taxonomy" id="1859460"/>
    <lineage>
        <taxon>Bacteria</taxon>
        <taxon>Pseudomonadati</taxon>
        <taxon>Verrucomicrobiota</taxon>
        <taxon>Verrucomicrobiia</taxon>
        <taxon>Verrucomicrobiales</taxon>
        <taxon>Verrucomicrobiaceae</taxon>
        <taxon>Luteolibacter</taxon>
    </lineage>
</organism>
<evidence type="ECO:0000313" key="3">
    <source>
        <dbReference type="Proteomes" id="UP001207930"/>
    </source>
</evidence>
<comment type="caution">
    <text evidence="2">The sequence shown here is derived from an EMBL/GenBank/DDBJ whole genome shotgun (WGS) entry which is preliminary data.</text>
</comment>
<keyword evidence="2" id="KW-0255">Endonuclease</keyword>
<proteinExistence type="predicted"/>
<gene>
    <name evidence="2" type="ORF">OKA04_22900</name>
</gene>
<dbReference type="SUPFAM" id="SSF52980">
    <property type="entry name" value="Restriction endonuclease-like"/>
    <property type="match status" value="1"/>
</dbReference>
<dbReference type="PANTHER" id="PTHR34107:SF4">
    <property type="entry name" value="SLL1222 PROTEIN"/>
    <property type="match status" value="1"/>
</dbReference>
<evidence type="ECO:0000259" key="1">
    <source>
        <dbReference type="Pfam" id="PF05685"/>
    </source>
</evidence>